<organism evidence="3 4">
    <name type="scientific">Leersia perrieri</name>
    <dbReference type="NCBI Taxonomy" id="77586"/>
    <lineage>
        <taxon>Eukaryota</taxon>
        <taxon>Viridiplantae</taxon>
        <taxon>Streptophyta</taxon>
        <taxon>Embryophyta</taxon>
        <taxon>Tracheophyta</taxon>
        <taxon>Spermatophyta</taxon>
        <taxon>Magnoliopsida</taxon>
        <taxon>Liliopsida</taxon>
        <taxon>Poales</taxon>
        <taxon>Poaceae</taxon>
        <taxon>BOP clade</taxon>
        <taxon>Oryzoideae</taxon>
        <taxon>Oryzeae</taxon>
        <taxon>Oryzinae</taxon>
        <taxon>Leersia</taxon>
    </lineage>
</organism>
<dbReference type="Pfam" id="PF05699">
    <property type="entry name" value="Dimer_Tnp_hAT"/>
    <property type="match status" value="1"/>
</dbReference>
<dbReference type="HOGENOM" id="CLU_1572914_0_0_1"/>
<proteinExistence type="predicted"/>
<dbReference type="EnsemblPlants" id="LPERR08G10760.1">
    <property type="protein sequence ID" value="LPERR08G10760.1"/>
    <property type="gene ID" value="LPERR08G10760"/>
</dbReference>
<dbReference type="PANTHER" id="PTHR23272:SF184">
    <property type="entry name" value="OS03G0311250 PROTEIN"/>
    <property type="match status" value="1"/>
</dbReference>
<reference evidence="4" key="2">
    <citation type="submission" date="2013-12" db="EMBL/GenBank/DDBJ databases">
        <authorList>
            <person name="Yu Y."/>
            <person name="Lee S."/>
            <person name="de Baynast K."/>
            <person name="Wissotski M."/>
            <person name="Liu L."/>
            <person name="Talag J."/>
            <person name="Goicoechea J."/>
            <person name="Angelova A."/>
            <person name="Jetty R."/>
            <person name="Kudrna D."/>
            <person name="Golser W."/>
            <person name="Rivera L."/>
            <person name="Zhang J."/>
            <person name="Wing R."/>
        </authorList>
    </citation>
    <scope>NUCLEOTIDE SEQUENCE</scope>
</reference>
<reference evidence="3 4" key="1">
    <citation type="submission" date="2012-08" db="EMBL/GenBank/DDBJ databases">
        <title>Oryza genome evolution.</title>
        <authorList>
            <person name="Wing R.A."/>
        </authorList>
    </citation>
    <scope>NUCLEOTIDE SEQUENCE</scope>
</reference>
<dbReference type="InterPro" id="IPR008906">
    <property type="entry name" value="HATC_C_dom"/>
</dbReference>
<feature type="compositionally biased region" description="Basic residues" evidence="1">
    <location>
        <begin position="15"/>
        <end position="28"/>
    </location>
</feature>
<dbReference type="InterPro" id="IPR012337">
    <property type="entry name" value="RNaseH-like_sf"/>
</dbReference>
<dbReference type="Proteomes" id="UP000032180">
    <property type="component" value="Chromosome 8"/>
</dbReference>
<reference evidence="3" key="3">
    <citation type="submission" date="2015-04" db="UniProtKB">
        <authorList>
            <consortium name="EnsemblPlants"/>
        </authorList>
    </citation>
    <scope>IDENTIFICATION</scope>
</reference>
<evidence type="ECO:0000313" key="3">
    <source>
        <dbReference type="EnsemblPlants" id="LPERR08G10760.1"/>
    </source>
</evidence>
<dbReference type="GO" id="GO:0046983">
    <property type="term" value="F:protein dimerization activity"/>
    <property type="evidence" value="ECO:0007669"/>
    <property type="project" value="InterPro"/>
</dbReference>
<sequence>MDEVLPVASPQPSIPKRKRAKNSLHSKNPRTVQDQIPPQALMYTNQPHGNHLQMLHQTFLVQPKSKEYCSSNVELPSAQVGSQQKGHGMFSDYNLYVKVVAHMIQSHNWIFIWMNQLEWPELSRMACDVLVVHVSSVASESTFSESHRVITFNRSSLKSKTVDALISLHD</sequence>
<dbReference type="Gramene" id="LPERR08G10760.1">
    <property type="protein sequence ID" value="LPERR08G10760.1"/>
    <property type="gene ID" value="LPERR08G10760"/>
</dbReference>
<dbReference type="AlphaFoldDB" id="A0A0D9X7D5"/>
<evidence type="ECO:0000259" key="2">
    <source>
        <dbReference type="Pfam" id="PF05699"/>
    </source>
</evidence>
<dbReference type="PANTHER" id="PTHR23272">
    <property type="entry name" value="BED FINGER-RELATED"/>
    <property type="match status" value="1"/>
</dbReference>
<name>A0A0D9X7D5_9ORYZ</name>
<feature type="domain" description="HAT C-terminal dimerisation" evidence="2">
    <location>
        <begin position="114"/>
        <end position="170"/>
    </location>
</feature>
<dbReference type="SUPFAM" id="SSF53098">
    <property type="entry name" value="Ribonuclease H-like"/>
    <property type="match status" value="1"/>
</dbReference>
<accession>A0A0D9X7D5</accession>
<feature type="region of interest" description="Disordered" evidence="1">
    <location>
        <begin position="1"/>
        <end position="37"/>
    </location>
</feature>
<evidence type="ECO:0000313" key="4">
    <source>
        <dbReference type="Proteomes" id="UP000032180"/>
    </source>
</evidence>
<evidence type="ECO:0000256" key="1">
    <source>
        <dbReference type="SAM" id="MobiDB-lite"/>
    </source>
</evidence>
<protein>
    <recommendedName>
        <fullName evidence="2">HAT C-terminal dimerisation domain-containing protein</fullName>
    </recommendedName>
</protein>
<keyword evidence="4" id="KW-1185">Reference proteome</keyword>